<dbReference type="Proteomes" id="UP000250235">
    <property type="component" value="Unassembled WGS sequence"/>
</dbReference>
<dbReference type="OrthoDB" id="342281at2759"/>
<reference evidence="3 4" key="1">
    <citation type="journal article" date="2015" name="Proc. Natl. Acad. Sci. U.S.A.">
        <title>The resurrection genome of Boea hygrometrica: A blueprint for survival of dehydration.</title>
        <authorList>
            <person name="Xiao L."/>
            <person name="Yang G."/>
            <person name="Zhang L."/>
            <person name="Yang X."/>
            <person name="Zhao S."/>
            <person name="Ji Z."/>
            <person name="Zhou Q."/>
            <person name="Hu M."/>
            <person name="Wang Y."/>
            <person name="Chen M."/>
            <person name="Xu Y."/>
            <person name="Jin H."/>
            <person name="Xiao X."/>
            <person name="Hu G."/>
            <person name="Bao F."/>
            <person name="Hu Y."/>
            <person name="Wan P."/>
            <person name="Li L."/>
            <person name="Deng X."/>
            <person name="Kuang T."/>
            <person name="Xiang C."/>
            <person name="Zhu J.K."/>
            <person name="Oliver M.J."/>
            <person name="He Y."/>
        </authorList>
    </citation>
    <scope>NUCLEOTIDE SEQUENCE [LARGE SCALE GENOMIC DNA]</scope>
    <source>
        <strain evidence="4">cv. XS01</strain>
    </source>
</reference>
<evidence type="ECO:0000313" key="3">
    <source>
        <dbReference type="EMBL" id="KZV22393.1"/>
    </source>
</evidence>
<name>A0A2Z7AL16_9LAMI</name>
<keyword evidence="4" id="KW-1185">Reference proteome</keyword>
<keyword evidence="2" id="KW-1133">Transmembrane helix</keyword>
<dbReference type="EMBL" id="KV014375">
    <property type="protein sequence ID" value="KZV22393.1"/>
    <property type="molecule type" value="Genomic_DNA"/>
</dbReference>
<feature type="compositionally biased region" description="Basic and acidic residues" evidence="1">
    <location>
        <begin position="273"/>
        <end position="288"/>
    </location>
</feature>
<feature type="region of interest" description="Disordered" evidence="1">
    <location>
        <begin position="1"/>
        <end position="24"/>
    </location>
</feature>
<evidence type="ECO:0000256" key="2">
    <source>
        <dbReference type="SAM" id="Phobius"/>
    </source>
</evidence>
<proteinExistence type="predicted"/>
<protein>
    <submittedName>
        <fullName evidence="3">Uncharacterized protein</fullName>
    </submittedName>
</protein>
<evidence type="ECO:0000313" key="4">
    <source>
        <dbReference type="Proteomes" id="UP000250235"/>
    </source>
</evidence>
<organism evidence="3 4">
    <name type="scientific">Dorcoceras hygrometricum</name>
    <dbReference type="NCBI Taxonomy" id="472368"/>
    <lineage>
        <taxon>Eukaryota</taxon>
        <taxon>Viridiplantae</taxon>
        <taxon>Streptophyta</taxon>
        <taxon>Embryophyta</taxon>
        <taxon>Tracheophyta</taxon>
        <taxon>Spermatophyta</taxon>
        <taxon>Magnoliopsida</taxon>
        <taxon>eudicotyledons</taxon>
        <taxon>Gunneridae</taxon>
        <taxon>Pentapetalae</taxon>
        <taxon>asterids</taxon>
        <taxon>lamiids</taxon>
        <taxon>Lamiales</taxon>
        <taxon>Gesneriaceae</taxon>
        <taxon>Didymocarpoideae</taxon>
        <taxon>Trichosporeae</taxon>
        <taxon>Loxocarpinae</taxon>
        <taxon>Dorcoceras</taxon>
    </lineage>
</organism>
<sequence>MHLSSLSKNRSGREVEGGVERKGDLGVGGESRLLPCFPWLRVQKRVDEQLENFNPAEPSVNYDYTCIRFLSKELKEITRQHRDLRVLAGLPIVAQESSIAGDGAEQEQAAARKAAQPDEQIKMGDQIVEQAEDTENGQLGFSGGQQEQPVLQKRISLNTVQPTLPPDLLVFIPPFIVKKVTVCISIPILILVPVRVLLFLAVFPFMTFMKHDFGTYKNGLYDKMDTVAANITTSQTSLETSLVRQLTEHQLQLASDLDFVKLQLAELVNHLKETGDSKKREGGQRSRQGEGPSRHGPNAPDLDEAHIVGHRNQIGAKSSWLRKNQLSAFRYTGRGQTSKGILVKLVNVKPDQDIEVCWFRINQLGDKSC</sequence>
<keyword evidence="2" id="KW-0812">Transmembrane</keyword>
<feature type="compositionally biased region" description="Basic and acidic residues" evidence="1">
    <location>
        <begin position="11"/>
        <end position="24"/>
    </location>
</feature>
<feature type="transmembrane region" description="Helical" evidence="2">
    <location>
        <begin position="184"/>
        <end position="208"/>
    </location>
</feature>
<dbReference type="AlphaFoldDB" id="A0A2Z7AL16"/>
<keyword evidence="2" id="KW-0472">Membrane</keyword>
<feature type="region of interest" description="Disordered" evidence="1">
    <location>
        <begin position="273"/>
        <end position="303"/>
    </location>
</feature>
<accession>A0A2Z7AL16</accession>
<gene>
    <name evidence="3" type="ORF">F511_19726</name>
</gene>
<evidence type="ECO:0000256" key="1">
    <source>
        <dbReference type="SAM" id="MobiDB-lite"/>
    </source>
</evidence>